<dbReference type="Pfam" id="PF10361">
    <property type="entry name" value="DUF2434"/>
    <property type="match status" value="1"/>
</dbReference>
<feature type="transmembrane region" description="Helical" evidence="1">
    <location>
        <begin position="275"/>
        <end position="296"/>
    </location>
</feature>
<dbReference type="EMBL" id="LN891027">
    <property type="protein sequence ID" value="CUS11224.1"/>
    <property type="molecule type" value="Genomic_DNA"/>
</dbReference>
<name>A0A292PVR1_9PEZI</name>
<feature type="transmembrane region" description="Helical" evidence="1">
    <location>
        <begin position="201"/>
        <end position="223"/>
    </location>
</feature>
<reference evidence="2" key="1">
    <citation type="submission" date="2015-10" db="EMBL/GenBank/DDBJ databases">
        <authorList>
            <person name="Regsiter A."/>
            <person name="william w."/>
        </authorList>
    </citation>
    <scope>NUCLEOTIDE SEQUENCE</scope>
    <source>
        <strain evidence="2">Montdore</strain>
    </source>
</reference>
<keyword evidence="1" id="KW-1133">Transmembrane helix</keyword>
<feature type="transmembrane region" description="Helical" evidence="1">
    <location>
        <begin position="308"/>
        <end position="330"/>
    </location>
</feature>
<proteinExistence type="predicted"/>
<dbReference type="InterPro" id="IPR018830">
    <property type="entry name" value="DUF2434"/>
</dbReference>
<evidence type="ECO:0000313" key="2">
    <source>
        <dbReference type="EMBL" id="CUS11224.1"/>
    </source>
</evidence>
<feature type="transmembrane region" description="Helical" evidence="1">
    <location>
        <begin position="76"/>
        <end position="96"/>
    </location>
</feature>
<gene>
    <name evidence="2" type="ORF">GSTUAT00004651001</name>
</gene>
<evidence type="ECO:0000256" key="1">
    <source>
        <dbReference type="SAM" id="Phobius"/>
    </source>
</evidence>
<keyword evidence="3" id="KW-1185">Reference proteome</keyword>
<evidence type="ECO:0000313" key="3">
    <source>
        <dbReference type="Proteomes" id="UP001412239"/>
    </source>
</evidence>
<sequence>MAKPFNSSHIQFGGQVFNETLLREFSYGIYSNGTLSNSSRCYLVFDNYKPWMAPNGSVFNGTKCDSPINPIATRGALGITFAVLYAVVIVFVCVHLRKHGATHLPPEKRFLLVSRRWQWYWLMVTCACGMISGFTAVDIDRDHLMGTPFILSVLFYWVMVPTTLAAVWESTRHWGSFLERQTVEGSPFKLPQEDRRSKIEFYAPLVFYLFAFLTFFLSILRSWNPIRKGFKSAITDPRFRASAIFSLIALLVIVFSLCVSIHYYKPLSRHVPAKIPICIALAFVRVVFAVACSWEADISPLSIHASPAYVYALGYLPSLGIMLTMIVAGYREMNEDLFIKKLREERIQLADGEIEKGRREELKKKKEEGLKKVGE</sequence>
<feature type="transmembrane region" description="Helical" evidence="1">
    <location>
        <begin position="243"/>
        <end position="263"/>
    </location>
</feature>
<protein>
    <submittedName>
        <fullName evidence="2">Uncharacterized protein</fullName>
    </submittedName>
</protein>
<accession>A0A292PVR1</accession>
<keyword evidence="1" id="KW-0812">Transmembrane</keyword>
<dbReference type="AlphaFoldDB" id="A0A292PVR1"/>
<keyword evidence="1" id="KW-0472">Membrane</keyword>
<dbReference type="Proteomes" id="UP001412239">
    <property type="component" value="Unassembled WGS sequence"/>
</dbReference>
<organism evidence="2 3">
    <name type="scientific">Tuber aestivum</name>
    <name type="common">summer truffle</name>
    <dbReference type="NCBI Taxonomy" id="59557"/>
    <lineage>
        <taxon>Eukaryota</taxon>
        <taxon>Fungi</taxon>
        <taxon>Dikarya</taxon>
        <taxon>Ascomycota</taxon>
        <taxon>Pezizomycotina</taxon>
        <taxon>Pezizomycetes</taxon>
        <taxon>Pezizales</taxon>
        <taxon>Tuberaceae</taxon>
        <taxon>Tuber</taxon>
    </lineage>
</organism>
<feature type="transmembrane region" description="Helical" evidence="1">
    <location>
        <begin position="117"/>
        <end position="137"/>
    </location>
</feature>
<feature type="transmembrane region" description="Helical" evidence="1">
    <location>
        <begin position="149"/>
        <end position="168"/>
    </location>
</feature>